<accession>A0A1M2VUZ2</accession>
<dbReference type="Pfam" id="PF01636">
    <property type="entry name" value="APH"/>
    <property type="match status" value="1"/>
</dbReference>
<dbReference type="EMBL" id="MNAD01000659">
    <property type="protein sequence ID" value="OJT11330.1"/>
    <property type="molecule type" value="Genomic_DNA"/>
</dbReference>
<dbReference type="InterPro" id="IPR002575">
    <property type="entry name" value="Aminoglycoside_PTrfase"/>
</dbReference>
<dbReference type="OMA" id="PIGEHLY"/>
<dbReference type="STRING" id="154538.A0A1M2VUZ2"/>
<evidence type="ECO:0000313" key="3">
    <source>
        <dbReference type="Proteomes" id="UP000184267"/>
    </source>
</evidence>
<dbReference type="PROSITE" id="PS00109">
    <property type="entry name" value="PROTEIN_KINASE_TYR"/>
    <property type="match status" value="1"/>
</dbReference>
<dbReference type="AlphaFoldDB" id="A0A1M2VUZ2"/>
<protein>
    <recommendedName>
        <fullName evidence="1">Aminoglycoside phosphotransferase domain-containing protein</fullName>
    </recommendedName>
</protein>
<sequence length="302" mass="34022">MLPFGLVTKGGWGSPHIEADNIRFVAHHTSIPVPRILDAIEYRRDPTTPSGLIVMTRIEGESLAQWISDHAIRPPGQQELLEKLDHCISRGDMTGISETLAQLKPMPPPTLDLSDATLLIEDLRNAFRELRALPAPSAAVAGLLGRPLKCNRDGDLQFVGPFQDQQEFKDSLFAQANSVLSPHRMPALRRLAEPVNAKRHRVCFTHADLAARNILVKNGRLSGIIDWEYSGWYPEYWELVTMERQMIDEPLMHQFWDAVQLFGPEPYRDELALEWALRHCTGASAAVCEQEEDLSCPRCVVF</sequence>
<dbReference type="PANTHER" id="PTHR21310:SF58">
    <property type="entry name" value="AMINOGLYCOSIDE PHOSPHOTRANSFERASE DOMAIN-CONTAINING PROTEIN"/>
    <property type="match status" value="1"/>
</dbReference>
<organism evidence="2 3">
    <name type="scientific">Trametes pubescens</name>
    <name type="common">White-rot fungus</name>
    <dbReference type="NCBI Taxonomy" id="154538"/>
    <lineage>
        <taxon>Eukaryota</taxon>
        <taxon>Fungi</taxon>
        <taxon>Dikarya</taxon>
        <taxon>Basidiomycota</taxon>
        <taxon>Agaricomycotina</taxon>
        <taxon>Agaricomycetes</taxon>
        <taxon>Polyporales</taxon>
        <taxon>Polyporaceae</taxon>
        <taxon>Trametes</taxon>
    </lineage>
</organism>
<feature type="domain" description="Aminoglycoside phosphotransferase" evidence="1">
    <location>
        <begin position="18"/>
        <end position="243"/>
    </location>
</feature>
<reference evidence="2 3" key="1">
    <citation type="submission" date="2016-10" db="EMBL/GenBank/DDBJ databases">
        <title>Genome sequence of the basidiomycete white-rot fungus Trametes pubescens.</title>
        <authorList>
            <person name="Makela M.R."/>
            <person name="Granchi Z."/>
            <person name="Peng M."/>
            <person name="De Vries R.P."/>
            <person name="Grigoriev I."/>
            <person name="Riley R."/>
            <person name="Hilden K."/>
        </authorList>
    </citation>
    <scope>NUCLEOTIDE SEQUENCE [LARGE SCALE GENOMIC DNA]</scope>
    <source>
        <strain evidence="2 3">FBCC735</strain>
    </source>
</reference>
<keyword evidence="3" id="KW-1185">Reference proteome</keyword>
<dbReference type="PANTHER" id="PTHR21310">
    <property type="entry name" value="AMINOGLYCOSIDE PHOSPHOTRANSFERASE-RELATED-RELATED"/>
    <property type="match status" value="1"/>
</dbReference>
<gene>
    <name evidence="2" type="ORF">TRAPUB_12130</name>
</gene>
<dbReference type="SUPFAM" id="SSF56112">
    <property type="entry name" value="Protein kinase-like (PK-like)"/>
    <property type="match status" value="1"/>
</dbReference>
<proteinExistence type="predicted"/>
<evidence type="ECO:0000259" key="1">
    <source>
        <dbReference type="Pfam" id="PF01636"/>
    </source>
</evidence>
<dbReference type="InterPro" id="IPR011009">
    <property type="entry name" value="Kinase-like_dom_sf"/>
</dbReference>
<dbReference type="Gene3D" id="3.90.1200.10">
    <property type="match status" value="1"/>
</dbReference>
<dbReference type="Proteomes" id="UP000184267">
    <property type="component" value="Unassembled WGS sequence"/>
</dbReference>
<comment type="caution">
    <text evidence="2">The sequence shown here is derived from an EMBL/GenBank/DDBJ whole genome shotgun (WGS) entry which is preliminary data.</text>
</comment>
<dbReference type="InterPro" id="IPR008266">
    <property type="entry name" value="Tyr_kinase_AS"/>
</dbReference>
<evidence type="ECO:0000313" key="2">
    <source>
        <dbReference type="EMBL" id="OJT11330.1"/>
    </source>
</evidence>
<name>A0A1M2VUZ2_TRAPU</name>
<dbReference type="InterPro" id="IPR051678">
    <property type="entry name" value="AGP_Transferase"/>
</dbReference>
<dbReference type="OrthoDB" id="5404599at2759"/>
<dbReference type="GO" id="GO:0004672">
    <property type="term" value="F:protein kinase activity"/>
    <property type="evidence" value="ECO:0007669"/>
    <property type="project" value="InterPro"/>
</dbReference>